<protein>
    <submittedName>
        <fullName evidence="1">Ester cyclase</fullName>
    </submittedName>
</protein>
<dbReference type="EMBL" id="JADKYB010000026">
    <property type="protein sequence ID" value="MBM9509479.1"/>
    <property type="molecule type" value="Genomic_DNA"/>
</dbReference>
<evidence type="ECO:0000313" key="2">
    <source>
        <dbReference type="Proteomes" id="UP000749040"/>
    </source>
</evidence>
<comment type="caution">
    <text evidence="1">The sequence shown here is derived from an EMBL/GenBank/DDBJ whole genome shotgun (WGS) entry which is preliminary data.</text>
</comment>
<evidence type="ECO:0000313" key="1">
    <source>
        <dbReference type="EMBL" id="MBM9509479.1"/>
    </source>
</evidence>
<keyword evidence="2" id="KW-1185">Reference proteome</keyword>
<organism evidence="1 2">
    <name type="scientific">Actinacidiphila acididurans</name>
    <dbReference type="NCBI Taxonomy" id="2784346"/>
    <lineage>
        <taxon>Bacteria</taxon>
        <taxon>Bacillati</taxon>
        <taxon>Actinomycetota</taxon>
        <taxon>Actinomycetes</taxon>
        <taxon>Kitasatosporales</taxon>
        <taxon>Streptomycetaceae</taxon>
        <taxon>Actinacidiphila</taxon>
    </lineage>
</organism>
<dbReference type="InterPro" id="IPR009959">
    <property type="entry name" value="Cyclase_SnoaL-like"/>
</dbReference>
<dbReference type="Gene3D" id="3.10.450.50">
    <property type="match status" value="1"/>
</dbReference>
<dbReference type="PANTHER" id="PTHR38436:SF1">
    <property type="entry name" value="ESTER CYCLASE"/>
    <property type="match status" value="1"/>
</dbReference>
<dbReference type="InterPro" id="IPR032710">
    <property type="entry name" value="NTF2-like_dom_sf"/>
</dbReference>
<dbReference type="PANTHER" id="PTHR38436">
    <property type="entry name" value="POLYKETIDE CYCLASE SNOAL-LIKE DOMAIN"/>
    <property type="match status" value="1"/>
</dbReference>
<dbReference type="SUPFAM" id="SSF54427">
    <property type="entry name" value="NTF2-like"/>
    <property type="match status" value="1"/>
</dbReference>
<proteinExistence type="predicted"/>
<dbReference type="RefSeq" id="WP_205362641.1">
    <property type="nucleotide sequence ID" value="NZ_JADKYB010000026.1"/>
</dbReference>
<gene>
    <name evidence="1" type="ORF">ITX44_34015</name>
</gene>
<dbReference type="Proteomes" id="UP000749040">
    <property type="component" value="Unassembled WGS sequence"/>
</dbReference>
<dbReference type="Pfam" id="PF07366">
    <property type="entry name" value="SnoaL"/>
    <property type="match status" value="1"/>
</dbReference>
<name>A0ABS2U1K2_9ACTN</name>
<accession>A0ABS2U1K2</accession>
<reference evidence="1 2" key="1">
    <citation type="submission" date="2021-01" db="EMBL/GenBank/DDBJ databases">
        <title>Streptomyces acididurans sp. nov., isolated from a peat swamp forest soil.</title>
        <authorList>
            <person name="Chantavorakit T."/>
            <person name="Duangmal K."/>
        </authorList>
    </citation>
    <scope>NUCLEOTIDE SEQUENCE [LARGE SCALE GENOMIC DNA]</scope>
    <source>
        <strain evidence="1 2">KK5PA1</strain>
    </source>
</reference>
<sequence length="140" mass="15005">MSVADPTGNEALVRRFYEPLNTGDTDPVDQLLAPGWEVEPPLEAGPGPDGWKGTVAYIRGVLGDLTLTIEDVVAAGDRVAVRLVMRGTQRGELLGVPATGRQVAIRASDYHRIEGGRIVQSWHLEDFYGVLQQLNAAAGA</sequence>